<evidence type="ECO:0008006" key="5">
    <source>
        <dbReference type="Google" id="ProtNLM"/>
    </source>
</evidence>
<dbReference type="Pfam" id="PF14012">
    <property type="entry name" value="DUF4229"/>
    <property type="match status" value="1"/>
</dbReference>
<proteinExistence type="predicted"/>
<keyword evidence="2" id="KW-1133">Transmembrane helix</keyword>
<reference evidence="3 4" key="1">
    <citation type="submission" date="2016-10" db="EMBL/GenBank/DDBJ databases">
        <authorList>
            <person name="de Groot N.N."/>
        </authorList>
    </citation>
    <scope>NUCLEOTIDE SEQUENCE [LARGE SCALE GENOMIC DNA]</scope>
    <source>
        <strain>J11</strain>
        <strain evidence="4">PG 39</strain>
    </source>
</reference>
<evidence type="ECO:0000313" key="3">
    <source>
        <dbReference type="EMBL" id="SFG14866.1"/>
    </source>
</evidence>
<name>A0A1I2PML1_9CORY</name>
<dbReference type="STRING" id="185761.SAMN05660282_00026"/>
<feature type="transmembrane region" description="Helical" evidence="2">
    <location>
        <begin position="74"/>
        <end position="95"/>
    </location>
</feature>
<protein>
    <recommendedName>
        <fullName evidence="5">DUF4229 domain-containing protein</fullName>
    </recommendedName>
</protein>
<keyword evidence="4" id="KW-1185">Reference proteome</keyword>
<dbReference type="Proteomes" id="UP000199065">
    <property type="component" value="Unassembled WGS sequence"/>
</dbReference>
<organism evidence="3 4">
    <name type="scientific">Corynebacterium spheniscorum</name>
    <dbReference type="NCBI Taxonomy" id="185761"/>
    <lineage>
        <taxon>Bacteria</taxon>
        <taxon>Bacillati</taxon>
        <taxon>Actinomycetota</taxon>
        <taxon>Actinomycetes</taxon>
        <taxon>Mycobacteriales</taxon>
        <taxon>Corynebacteriaceae</taxon>
        <taxon>Corynebacterium</taxon>
    </lineage>
</organism>
<keyword evidence="2" id="KW-0812">Transmembrane</keyword>
<dbReference type="InterPro" id="IPR025323">
    <property type="entry name" value="DUF4229"/>
</dbReference>
<dbReference type="AlphaFoldDB" id="A0A1I2PML1"/>
<feature type="compositionally biased region" description="Polar residues" evidence="1">
    <location>
        <begin position="13"/>
        <end position="24"/>
    </location>
</feature>
<accession>A0A1I2PML1</accession>
<keyword evidence="2" id="KW-0472">Membrane</keyword>
<feature type="transmembrane region" description="Helical" evidence="2">
    <location>
        <begin position="101"/>
        <end position="120"/>
    </location>
</feature>
<sequence length="152" mass="16800">MRTLVRGGLPCLNVSSEQSSTPNDDLNPEPQEAREVEHQAELAAEHEAVFGSEAREAENHALKKRANLALLKYGLARLALFVVLTAVIQTAAYLIDSPVPLMISALLALLVAFPLSMLLFSGLRVNANASVAAWQERRQEEKEWVREELAKR</sequence>
<evidence type="ECO:0000256" key="2">
    <source>
        <dbReference type="SAM" id="Phobius"/>
    </source>
</evidence>
<dbReference type="EMBL" id="FOPJ01000001">
    <property type="protein sequence ID" value="SFG14866.1"/>
    <property type="molecule type" value="Genomic_DNA"/>
</dbReference>
<gene>
    <name evidence="3" type="ORF">SAMN05660282_00026</name>
</gene>
<evidence type="ECO:0000313" key="4">
    <source>
        <dbReference type="Proteomes" id="UP000199065"/>
    </source>
</evidence>
<evidence type="ECO:0000256" key="1">
    <source>
        <dbReference type="SAM" id="MobiDB-lite"/>
    </source>
</evidence>
<feature type="region of interest" description="Disordered" evidence="1">
    <location>
        <begin position="13"/>
        <end position="35"/>
    </location>
</feature>